<dbReference type="AlphaFoldDB" id="A0A9Q2NWK1"/>
<organism evidence="2 4">
    <name type="scientific">Marivita cryptomonadis</name>
    <dbReference type="NCBI Taxonomy" id="505252"/>
    <lineage>
        <taxon>Bacteria</taxon>
        <taxon>Pseudomonadati</taxon>
        <taxon>Pseudomonadota</taxon>
        <taxon>Alphaproteobacteria</taxon>
        <taxon>Rhodobacterales</taxon>
        <taxon>Roseobacteraceae</taxon>
        <taxon>Marivita</taxon>
    </lineage>
</organism>
<dbReference type="InterPro" id="IPR025263">
    <property type="entry name" value="YhdP_central"/>
</dbReference>
<evidence type="ECO:0000313" key="4">
    <source>
        <dbReference type="Proteomes" id="UP000755667"/>
    </source>
</evidence>
<proteinExistence type="predicted"/>
<dbReference type="EMBL" id="JAFBXF010000002">
    <property type="protein sequence ID" value="MBM2415848.1"/>
    <property type="molecule type" value="Genomic_DNA"/>
</dbReference>
<sequence length="1058" mass="111791">MVGRSLSAPDWVRDTVEERLAAALPGYEVLFGDVQLRLEQDGRTRVILLDVDVQTATGAPVAVLSDIEIGLALHDLIRRRVVLRDLSVSGAFVTLTRNRAGQLGLALGDAFALDGTAPDVPTLVAQVDRLLMDDRLSRLQSVEADALTLRFEDARARRGWTVDGGRLRLERQNDLLRLSGDFALLGGGATATRLQLDASSTIGETEVAFGVSLDDMPSQDIATQGPALAWLGALRAPISGSLRAAMRADGSLGALNATLQIDAGVVQPTPDTPPIPFNSAQSYFTFDPDRSQISFTELSVDSDLVRAVAEGRATLTDLRDGIPSQMLGQVRFSRLEAAPDTLFDVPLSLDRAELDFRLRLDPFELDLGRVWIDDPQVPLRMTGKLRASDDAWDYALDGSFGGLTPEALLHLWPVAMAPRTRNWVVDNIQGGVIQSGQFALRSQEGPRPVIYLNAAFDQAQVRYTRTLPVVEQGTGTLTLNDDRLAVRLTSGRIQPKQGGPITVDGSSFVIPDTRQRPADGQVTLVGEGAVEALLSYLDSPPLEIMQKARRPVDLLSGRVRFEGTLQLPLRRGLRLPDMTLEVRGRAVEVASDQIIPNRSLTARALDVSVTNDMLRVSGQASLSGVPFEGSWTLPIPEPGQPQTGSTVEGTVTLSDAAARAFGVALPEGTVSGSGPADLRVDLRRGAPPEFTLTSRLSGVGLSLPPLGWTLPRGTSGTLEVAGVLAQPARIDRLVLDAPGLEARGAITLNADGSLGSIDLDRVRAGGWLDAPVILTGRGAGVPPAVRITGGSVDLRNAPFGRAGGGGAARGGPVPLTLALDQLQVSNSIRLTDFRGDLRSGGGLTGNFTASVNGAAPITGEALPQAGSTAFRIRSNDAGKVIREAGILKTVAGGDMTLALAPVAGQPGTYDGALDVVNTRLRDAPGIASLLDAISIVGLLDQLEGPGILFSEVEARFRLTPDQLVLTRSSATGPSMGISMDGTYNLGAGTLDFQGVLSPIFFLNGIGSIFTRKGEGLIGFNFNLTGPANQPNVGVNPLSALTPGMFREIFRRPPPVVGE</sequence>
<evidence type="ECO:0000313" key="2">
    <source>
        <dbReference type="EMBL" id="MBM2411181.1"/>
    </source>
</evidence>
<evidence type="ECO:0000313" key="3">
    <source>
        <dbReference type="EMBL" id="MBM2415848.1"/>
    </source>
</evidence>
<dbReference type="EMBL" id="JAFBXE010000002">
    <property type="protein sequence ID" value="MBM2411181.1"/>
    <property type="molecule type" value="Genomic_DNA"/>
</dbReference>
<dbReference type="OrthoDB" id="7161641at2"/>
<dbReference type="Proteomes" id="UP000755667">
    <property type="component" value="Unassembled WGS sequence"/>
</dbReference>
<dbReference type="Proteomes" id="UP000809440">
    <property type="component" value="Unassembled WGS sequence"/>
</dbReference>
<dbReference type="Pfam" id="PF13116">
    <property type="entry name" value="YhdP"/>
    <property type="match status" value="1"/>
</dbReference>
<evidence type="ECO:0000313" key="5">
    <source>
        <dbReference type="Proteomes" id="UP000809440"/>
    </source>
</evidence>
<protein>
    <recommendedName>
        <fullName evidence="1">YhdP central domain-containing protein</fullName>
    </recommendedName>
</protein>
<name>A0A9Q2NWK1_9RHOB</name>
<accession>A0A9Q2NWK1</accession>
<comment type="caution">
    <text evidence="2">The sequence shown here is derived from an EMBL/GenBank/DDBJ whole genome shotgun (WGS) entry which is preliminary data.</text>
</comment>
<gene>
    <name evidence="2" type="ORF">JQX41_02615</name>
    <name evidence="3" type="ORF">JQX48_02615</name>
</gene>
<reference evidence="2 5" key="1">
    <citation type="submission" date="2021-01" db="EMBL/GenBank/DDBJ databases">
        <title>Diatom-associated Roseobacters Show Island Model of Population Structure.</title>
        <authorList>
            <person name="Qu L."/>
            <person name="Feng X."/>
            <person name="Chen Y."/>
            <person name="Li L."/>
            <person name="Wang X."/>
            <person name="Hu Z."/>
            <person name="Wang H."/>
            <person name="Luo H."/>
        </authorList>
    </citation>
    <scope>NUCLEOTIDE SEQUENCE</scope>
    <source>
        <strain evidence="3 5">CC28-63</strain>
        <strain evidence="2">CC28-69</strain>
    </source>
</reference>
<evidence type="ECO:0000259" key="1">
    <source>
        <dbReference type="Pfam" id="PF13116"/>
    </source>
</evidence>
<feature type="domain" description="YhdP central" evidence="1">
    <location>
        <begin position="339"/>
        <end position="750"/>
    </location>
</feature>
<keyword evidence="5" id="KW-1185">Reference proteome</keyword>